<feature type="domain" description="Peptidase S33 tripeptidyl aminopeptidase-like C-terminal" evidence="1">
    <location>
        <begin position="113"/>
        <end position="193"/>
    </location>
</feature>
<comment type="caution">
    <text evidence="2">The sequence shown here is derived from an EMBL/GenBank/DDBJ whole genome shotgun (WGS) entry which is preliminary data.</text>
</comment>
<name>A0A3B9QTN8_9CORY</name>
<gene>
    <name evidence="2" type="ORF">DCL06_03445</name>
</gene>
<evidence type="ECO:0000313" key="3">
    <source>
        <dbReference type="Proteomes" id="UP000260925"/>
    </source>
</evidence>
<dbReference type="InterPro" id="IPR013595">
    <property type="entry name" value="Pept_S33_TAP-like_C"/>
</dbReference>
<dbReference type="Pfam" id="PF08386">
    <property type="entry name" value="Abhydrolase_4"/>
    <property type="match status" value="1"/>
</dbReference>
<dbReference type="Proteomes" id="UP000260925">
    <property type="component" value="Unassembled WGS sequence"/>
</dbReference>
<evidence type="ECO:0000259" key="1">
    <source>
        <dbReference type="Pfam" id="PF08386"/>
    </source>
</evidence>
<proteinExistence type="predicted"/>
<sequence length="194" mass="20688">MMLGDGDAYTGVMSSFSGVVQGLYDQTLWPVIGEQLRNPEAAAAETEAELSEMEEPSEEQVAASDKLEAQLRTVERAVICNENTVAPDTSLILPTLETRFTGGDLMRYNEDNIASGVFCTGWDATTTPTDISGQALDRAPLNIGYTKDTAVTADGATGMHRAMGGELVTVDGYSHGVLLVEPEKLADKVSAYFA</sequence>
<reference evidence="2 3" key="1">
    <citation type="journal article" date="2018" name="Nat. Biotechnol.">
        <title>A standardized bacterial taxonomy based on genome phylogeny substantially revises the tree of life.</title>
        <authorList>
            <person name="Parks D.H."/>
            <person name="Chuvochina M."/>
            <person name="Waite D.W."/>
            <person name="Rinke C."/>
            <person name="Skarshewski A."/>
            <person name="Chaumeil P.A."/>
            <person name="Hugenholtz P."/>
        </authorList>
    </citation>
    <scope>NUCLEOTIDE SEQUENCE [LARGE SCALE GENOMIC DNA]</scope>
    <source>
        <strain evidence="2">UBA9851</strain>
    </source>
</reference>
<dbReference type="AlphaFoldDB" id="A0A3B9QTN8"/>
<dbReference type="EMBL" id="DMDD01000077">
    <property type="protein sequence ID" value="HAF72107.1"/>
    <property type="molecule type" value="Genomic_DNA"/>
</dbReference>
<organism evidence="2 3">
    <name type="scientific">Corynebacterium variabile</name>
    <dbReference type="NCBI Taxonomy" id="1727"/>
    <lineage>
        <taxon>Bacteria</taxon>
        <taxon>Bacillati</taxon>
        <taxon>Actinomycetota</taxon>
        <taxon>Actinomycetes</taxon>
        <taxon>Mycobacteriales</taxon>
        <taxon>Corynebacteriaceae</taxon>
        <taxon>Corynebacterium</taxon>
    </lineage>
</organism>
<accession>A0A3B9QTN8</accession>
<protein>
    <recommendedName>
        <fullName evidence="1">Peptidase S33 tripeptidyl aminopeptidase-like C-terminal domain-containing protein</fullName>
    </recommendedName>
</protein>
<evidence type="ECO:0000313" key="2">
    <source>
        <dbReference type="EMBL" id="HAF72107.1"/>
    </source>
</evidence>